<evidence type="ECO:0000313" key="6">
    <source>
        <dbReference type="EMBL" id="EEN54550.1"/>
    </source>
</evidence>
<protein>
    <recommendedName>
        <fullName evidence="5">TNFR-Cys domain-containing protein</fullName>
    </recommendedName>
</protein>
<keyword evidence="3" id="KW-0325">Glycoprotein</keyword>
<organism>
    <name type="scientific">Branchiostoma floridae</name>
    <name type="common">Florida lancelet</name>
    <name type="synonym">Amphioxus</name>
    <dbReference type="NCBI Taxonomy" id="7739"/>
    <lineage>
        <taxon>Eukaryota</taxon>
        <taxon>Metazoa</taxon>
        <taxon>Chordata</taxon>
        <taxon>Cephalochordata</taxon>
        <taxon>Leptocardii</taxon>
        <taxon>Amphioxiformes</taxon>
        <taxon>Branchiostomatidae</taxon>
        <taxon>Branchiostoma</taxon>
    </lineage>
</organism>
<dbReference type="Pfam" id="PF07645">
    <property type="entry name" value="EGF_CA"/>
    <property type="match status" value="1"/>
</dbReference>
<dbReference type="InterPro" id="IPR049883">
    <property type="entry name" value="NOTCH1_EGF-like"/>
</dbReference>
<gene>
    <name evidence="6" type="ORF">BRAFLDRAFT_118322</name>
</gene>
<dbReference type="Gene3D" id="2.10.25.10">
    <property type="entry name" value="Laminin"/>
    <property type="match status" value="1"/>
</dbReference>
<dbReference type="PROSITE" id="PS01187">
    <property type="entry name" value="EGF_CA"/>
    <property type="match status" value="1"/>
</dbReference>
<proteinExistence type="predicted"/>
<feature type="disulfide bond" evidence="4">
    <location>
        <begin position="420"/>
        <end position="433"/>
    </location>
</feature>
<evidence type="ECO:0000256" key="3">
    <source>
        <dbReference type="ARBA" id="ARBA00023180"/>
    </source>
</evidence>
<dbReference type="Pfam" id="PF00020">
    <property type="entry name" value="TNFR_c6"/>
    <property type="match status" value="1"/>
</dbReference>
<sequence length="966" mass="107922">MREKPTRFGSVKFALQLHPAGKLPGPGDAKKIVQHVNAFTNHICGYFPDQVAFCHVISAHDQIHLRVLPGPAPDQIHLRVLPGPGNVYLTSHQHMAKYACGYFPDQHTTKHACGYFPDQVSHEPPAAGGRLTWVLDAAAGLSDMTCTGACAAHLAPFRGAHLLAVWETLRRQDGEAGEAAARRIVFSSWLEYSQRPGRQLELVKLCREPGSVSGTRGSKFQSTSGIVETSRHVLPAGQRHLRLKPSMARILLVLVLAAVQTLAEEGLFGFDGLDGELAGFLDDANKITLSGVTGELPGEEDHVVLQCDVMSDDKDFPEKELKSAKETRYRFVDFDLPQRDQELLKEQQAMLLQQQAILIEQQDTLTFQQSTLINQQEELNVQQKEVVTFMEKSSSMDVCQTCAFNEYCSTDIDPPYCFPCRKCPKGYRVKSECTRTKDAECEDIDECSQSSSACPMPEKCVNTPGGFLCIGELSTCTKEYFFNIGTTQCEPCTQCRHKYDVMTPCSAFADAVCFPSVVKHMSDLWRGNIKNTTHINPDQYMMAGITLPLRSLTTSNDTFVVAQDSYSLSARKPGVLWMDYNFAVKHSCINYIQMTLKSPEMKLGLSGARIEEAQDDVYHGASLGASMVAEENEHIRLELKSNNRYCFPNHFAGHQTRLKAVADDSLSGPLSVLWLSNEMGAVTMTARTRLTTYHSKWVSLFEHFKTTDPFIINLNNNRRFTFGEAGIVKFTYNQAIYSIGEQCQKDGFSVVPRYLVNDTEVLLSRRYKTGITRRDTTISISGVWPVEANGAMVFQINSPQNCQTRFYGDRSAVGVLNMLWLPAEHSAAFAATLSKTRSLYGAQARVLEFKETQNSRKDVFRMMSNGFIKFMKPGRININYHQKMIHSCDYAQLTAYYVGSVGQTPAPIVQQVLGRTDASWDGVSMSGSYAVEADSQVYLEMSCKRGRINKVAEQEWSTLYILWVKP</sequence>
<dbReference type="InterPro" id="IPR001368">
    <property type="entry name" value="TNFR/NGFR_Cys_rich_reg"/>
</dbReference>
<accession>C3YZ42</accession>
<feature type="disulfide bond" evidence="4">
    <location>
        <begin position="402"/>
        <end position="417"/>
    </location>
</feature>
<dbReference type="InterPro" id="IPR051586">
    <property type="entry name" value="PKC-binding_NELL"/>
</dbReference>
<dbReference type="PROSITE" id="PS50050">
    <property type="entry name" value="TNFR_NGFR_2"/>
    <property type="match status" value="2"/>
</dbReference>
<dbReference type="PANTHER" id="PTHR24042:SF8">
    <property type="match status" value="1"/>
</dbReference>
<dbReference type="SMART" id="SM00179">
    <property type="entry name" value="EGF_CA"/>
    <property type="match status" value="1"/>
</dbReference>
<dbReference type="InParanoid" id="C3YZ42"/>
<comment type="caution">
    <text evidence="4">Lacks conserved residue(s) required for the propagation of feature annotation.</text>
</comment>
<name>C3YZ42_BRAFL</name>
<dbReference type="InterPro" id="IPR018097">
    <property type="entry name" value="EGF_Ca-bd_CS"/>
</dbReference>
<dbReference type="PANTHER" id="PTHR24042">
    <property type="entry name" value="NEL HOMOLOG"/>
    <property type="match status" value="1"/>
</dbReference>
<dbReference type="AlphaFoldDB" id="C3YZ42"/>
<evidence type="ECO:0000256" key="1">
    <source>
        <dbReference type="ARBA" id="ARBA00022536"/>
    </source>
</evidence>
<feature type="repeat" description="TNFR-Cys" evidence="4">
    <location>
        <begin position="401"/>
        <end position="441"/>
    </location>
</feature>
<dbReference type="InterPro" id="IPR001881">
    <property type="entry name" value="EGF-like_Ca-bd_dom"/>
</dbReference>
<evidence type="ECO:0000256" key="4">
    <source>
        <dbReference type="PROSITE-ProRule" id="PRU00206"/>
    </source>
</evidence>
<reference evidence="6" key="1">
    <citation type="journal article" date="2008" name="Nature">
        <title>The amphioxus genome and the evolution of the chordate karyotype.</title>
        <authorList>
            <consortium name="US DOE Joint Genome Institute (JGI-PGF)"/>
            <person name="Putnam N.H."/>
            <person name="Butts T."/>
            <person name="Ferrier D.E.K."/>
            <person name="Furlong R.F."/>
            <person name="Hellsten U."/>
            <person name="Kawashima T."/>
            <person name="Robinson-Rechavi M."/>
            <person name="Shoguchi E."/>
            <person name="Terry A."/>
            <person name="Yu J.-K."/>
            <person name="Benito-Gutierrez E.L."/>
            <person name="Dubchak I."/>
            <person name="Garcia-Fernandez J."/>
            <person name="Gibson-Brown J.J."/>
            <person name="Grigoriev I.V."/>
            <person name="Horton A.C."/>
            <person name="de Jong P.J."/>
            <person name="Jurka J."/>
            <person name="Kapitonov V.V."/>
            <person name="Kohara Y."/>
            <person name="Kuroki Y."/>
            <person name="Lindquist E."/>
            <person name="Lucas S."/>
            <person name="Osoegawa K."/>
            <person name="Pennacchio L.A."/>
            <person name="Salamov A.A."/>
            <person name="Satou Y."/>
            <person name="Sauka-Spengler T."/>
            <person name="Schmutz J."/>
            <person name="Shin-I T."/>
            <person name="Toyoda A."/>
            <person name="Bronner-Fraser M."/>
            <person name="Fujiyama A."/>
            <person name="Holland L.Z."/>
            <person name="Holland P.W.H."/>
            <person name="Satoh N."/>
            <person name="Rokhsar D.S."/>
        </authorList>
    </citation>
    <scope>NUCLEOTIDE SEQUENCE [LARGE SCALE GENOMIC DNA]</scope>
    <source>
        <strain evidence="6">S238N-H82</strain>
        <tissue evidence="6">Testes</tissue>
    </source>
</reference>
<dbReference type="GO" id="GO:0005509">
    <property type="term" value="F:calcium ion binding"/>
    <property type="evidence" value="ECO:0007669"/>
    <property type="project" value="InterPro"/>
</dbReference>
<dbReference type="eggNOG" id="ENOG502QVBW">
    <property type="taxonomic scope" value="Eukaryota"/>
</dbReference>
<keyword evidence="1" id="KW-0245">EGF-like domain</keyword>
<keyword evidence="2 4" id="KW-1015">Disulfide bond</keyword>
<feature type="disulfide bond" evidence="4">
    <location>
        <begin position="423"/>
        <end position="441"/>
    </location>
</feature>
<feature type="disulfide bond" evidence="4">
    <location>
        <begin position="495"/>
        <end position="513"/>
    </location>
</feature>
<evidence type="ECO:0000256" key="2">
    <source>
        <dbReference type="ARBA" id="ARBA00023157"/>
    </source>
</evidence>
<evidence type="ECO:0000259" key="5">
    <source>
        <dbReference type="PROSITE" id="PS50050"/>
    </source>
</evidence>
<dbReference type="EMBL" id="GG666565">
    <property type="protein sequence ID" value="EEN54550.1"/>
    <property type="molecule type" value="Genomic_DNA"/>
</dbReference>
<dbReference type="PROSITE" id="PS00652">
    <property type="entry name" value="TNFR_NGFR_1"/>
    <property type="match status" value="2"/>
</dbReference>
<dbReference type="Gene3D" id="2.10.50.10">
    <property type="entry name" value="Tumor Necrosis Factor Receptor, subunit A, domain 2"/>
    <property type="match status" value="1"/>
</dbReference>
<dbReference type="SMART" id="SM00208">
    <property type="entry name" value="TNFR"/>
    <property type="match status" value="2"/>
</dbReference>
<feature type="domain" description="TNFR-Cys" evidence="5">
    <location>
        <begin position="475"/>
        <end position="513"/>
    </location>
</feature>
<feature type="repeat" description="TNFR-Cys" evidence="4">
    <location>
        <begin position="475"/>
        <end position="513"/>
    </location>
</feature>
<feature type="domain" description="TNFR-Cys" evidence="5">
    <location>
        <begin position="401"/>
        <end position="441"/>
    </location>
</feature>
<feature type="disulfide bond" evidence="4">
    <location>
        <begin position="492"/>
        <end position="505"/>
    </location>
</feature>